<dbReference type="GO" id="GO:0005524">
    <property type="term" value="F:ATP binding"/>
    <property type="evidence" value="ECO:0007669"/>
    <property type="project" value="UniProtKB-KW"/>
</dbReference>
<keyword evidence="4" id="KW-0648">Protein biosynthesis</keyword>
<dbReference type="InterPro" id="IPR017959">
    <property type="entry name" value="Asn/Gln-tRNA_amidoTrfase_suB/E"/>
</dbReference>
<keyword evidence="2" id="KW-0547">Nucleotide-binding</keyword>
<dbReference type="GO" id="GO:0004812">
    <property type="term" value="F:aminoacyl-tRNA ligase activity"/>
    <property type="evidence" value="ECO:0007669"/>
    <property type="project" value="InterPro"/>
</dbReference>
<dbReference type="EMBL" id="AUZZ01008056">
    <property type="protein sequence ID" value="EQD39610.1"/>
    <property type="molecule type" value="Genomic_DNA"/>
</dbReference>
<dbReference type="HAMAP" id="MF_00588">
    <property type="entry name" value="GatE"/>
    <property type="match status" value="1"/>
</dbReference>
<dbReference type="GO" id="GO:0070681">
    <property type="term" value="P:glutaminyl-tRNAGln biosynthesis via transamidation"/>
    <property type="evidence" value="ECO:0007669"/>
    <property type="project" value="TreeGrafter"/>
</dbReference>
<dbReference type="InterPro" id="IPR014746">
    <property type="entry name" value="Gln_synth/guanido_kin_cat_dom"/>
</dbReference>
<sequence length="619" mass="67811">MEGKGSEYYKEIGFMCGLEIHQRLDTASKLFCSCTTNPEGDDEYAHIIRQQRAVAGELGATDPSAIFEEGRQRVFQYQVYRRSSCLVDIDEEPPHEINKEALGIALSIASALGMSMFDELQPMRKEVVDGSDPSAFQRTVLIGKDGRIKIEGIDIGITDMSLEEESSGIVKTEGNAMVYDTSRLGIPLVEIDTSPDIPSPEFAKKIASYIGTVLRLSGKVKRGIGTIRQDVNVSIKGGARVEIKGVQDLDFMDKYIENEILRQQNLLKVVEVLRGRNASLFDTVDLSQVFSGTNVGIVSKGLEDNGTAMGFGLKGFKGVLGTEVVKGRRLGTEISDYAKMAGVGGIIHSDEDLGKYGFTQAELDRIRKALNISEGDSFIIVAAERARCLKAIGLARGRALQAMSGVPLETRATVNDQTYSTKFLRPLPGGSRMYPETDIKPIKVAPNMLDAAAKGAPMLEQELATLSRELKDPQIANSLILSGKLQLYKAIAKNTSVDKRFIISILMQKMTELRRKGYAVDSIDDESVISMFKKYEDGTITKQAMDEVIKALSKGNASIDNIIKEGSLQRVSGKALKDLVDSFSKSVPSLSKDDLRDKMMSKYRLIVDGEELNKLLGAK</sequence>
<dbReference type="Pfam" id="PF02934">
    <property type="entry name" value="GatB_N"/>
    <property type="match status" value="1"/>
</dbReference>
<feature type="domain" description="Asn/Gln amidotransferase" evidence="5">
    <location>
        <begin position="487"/>
        <end position="585"/>
    </location>
</feature>
<proteinExistence type="inferred from homology"/>
<protein>
    <submittedName>
        <fullName evidence="8">Glutamyl-tRNA(Gln) amidotransferase subunit E</fullName>
    </submittedName>
</protein>
<dbReference type="Gene3D" id="3.30.1360.30">
    <property type="entry name" value="GAD-like domain"/>
    <property type="match status" value="1"/>
</dbReference>
<dbReference type="GO" id="GO:0005737">
    <property type="term" value="C:cytoplasm"/>
    <property type="evidence" value="ECO:0007669"/>
    <property type="project" value="InterPro"/>
</dbReference>
<comment type="caution">
    <text evidence="8">The sequence shown here is derived from an EMBL/GenBank/DDBJ whole genome shotgun (WGS) entry which is preliminary data.</text>
</comment>
<dbReference type="SUPFAM" id="SSF55931">
    <property type="entry name" value="Glutamine synthetase/guanido kinase"/>
    <property type="match status" value="1"/>
</dbReference>
<dbReference type="InterPro" id="IPR006075">
    <property type="entry name" value="Asn/Gln-tRNA_Trfase_suB/E_cat"/>
</dbReference>
<dbReference type="NCBIfam" id="NF003107">
    <property type="entry name" value="PRK04028.1"/>
    <property type="match status" value="1"/>
</dbReference>
<dbReference type="SUPFAM" id="SSF55261">
    <property type="entry name" value="GAD domain-like"/>
    <property type="match status" value="1"/>
</dbReference>
<dbReference type="InterPro" id="IPR018027">
    <property type="entry name" value="Asn/Gln_amidotransferase"/>
</dbReference>
<evidence type="ECO:0000256" key="2">
    <source>
        <dbReference type="ARBA" id="ARBA00022741"/>
    </source>
</evidence>
<gene>
    <name evidence="8" type="ORF">B2A_11179</name>
</gene>
<keyword evidence="3" id="KW-0067">ATP-binding</keyword>
<evidence type="ECO:0000256" key="1">
    <source>
        <dbReference type="ARBA" id="ARBA00022598"/>
    </source>
</evidence>
<feature type="domain" description="GAD" evidence="7">
    <location>
        <begin position="301"/>
        <end position="391"/>
    </location>
</feature>
<dbReference type="AlphaFoldDB" id="T1ACQ6"/>
<dbReference type="PANTHER" id="PTHR11659">
    <property type="entry name" value="GLUTAMYL-TRNA GLN AMIDOTRANSFERASE SUBUNIT B MITOCHONDRIAL AND PROKARYOTIC PET112-RELATED"/>
    <property type="match status" value="1"/>
</dbReference>
<accession>T1ACQ6</accession>
<dbReference type="GO" id="GO:0050567">
    <property type="term" value="F:glutaminyl-tRNA synthase (glutamine-hydrolyzing) activity"/>
    <property type="evidence" value="ECO:0007669"/>
    <property type="project" value="TreeGrafter"/>
</dbReference>
<evidence type="ECO:0000256" key="4">
    <source>
        <dbReference type="ARBA" id="ARBA00022917"/>
    </source>
</evidence>
<dbReference type="NCBIfam" id="TIGR00134">
    <property type="entry name" value="gatE_arch"/>
    <property type="match status" value="1"/>
</dbReference>
<reference evidence="8" key="2">
    <citation type="journal article" date="2014" name="ISME J.">
        <title>Microbial stratification in low pH oxic and suboxic macroscopic growths along an acid mine drainage.</title>
        <authorList>
            <person name="Mendez-Garcia C."/>
            <person name="Mesa V."/>
            <person name="Sprenger R.R."/>
            <person name="Richter M."/>
            <person name="Diez M.S."/>
            <person name="Solano J."/>
            <person name="Bargiela R."/>
            <person name="Golyshina O.V."/>
            <person name="Manteca A."/>
            <person name="Ramos J.L."/>
            <person name="Gallego J.R."/>
            <person name="Llorente I."/>
            <person name="Martins Dos Santos V.A."/>
            <person name="Jensen O.N."/>
            <person name="Pelaez A.I."/>
            <person name="Sanchez J."/>
            <person name="Ferrer M."/>
        </authorList>
    </citation>
    <scope>NUCLEOTIDE SEQUENCE</scope>
</reference>
<organism evidence="8">
    <name type="scientific">mine drainage metagenome</name>
    <dbReference type="NCBI Taxonomy" id="410659"/>
    <lineage>
        <taxon>unclassified sequences</taxon>
        <taxon>metagenomes</taxon>
        <taxon>ecological metagenomes</taxon>
    </lineage>
</organism>
<keyword evidence="1" id="KW-0436">Ligase</keyword>
<feature type="domain" description="Aspartyl/Glutamyl-tRNA(Gln) amidotransferase subunit B/E catalytic" evidence="6">
    <location>
        <begin position="15"/>
        <end position="449"/>
    </location>
</feature>
<dbReference type="GO" id="GO:0016740">
    <property type="term" value="F:transferase activity"/>
    <property type="evidence" value="ECO:0007669"/>
    <property type="project" value="UniProtKB-KW"/>
</dbReference>
<dbReference type="InterPro" id="IPR029351">
    <property type="entry name" value="GAD_dom"/>
</dbReference>
<dbReference type="Pfam" id="PF02637">
    <property type="entry name" value="GatB_Yqey"/>
    <property type="match status" value="1"/>
</dbReference>
<keyword evidence="8" id="KW-0808">Transferase</keyword>
<evidence type="ECO:0000313" key="8">
    <source>
        <dbReference type="EMBL" id="EQD39610.1"/>
    </source>
</evidence>
<reference evidence="8" key="1">
    <citation type="submission" date="2013-08" db="EMBL/GenBank/DDBJ databases">
        <authorList>
            <person name="Mendez C."/>
            <person name="Richter M."/>
            <person name="Ferrer M."/>
            <person name="Sanchez J."/>
        </authorList>
    </citation>
    <scope>NUCLEOTIDE SEQUENCE</scope>
</reference>
<dbReference type="PANTHER" id="PTHR11659:SF2">
    <property type="entry name" value="GLUTAMYL-TRNA(GLN) AMIDOTRANSFERASE SUBUNIT E"/>
    <property type="match status" value="1"/>
</dbReference>
<evidence type="ECO:0000259" key="6">
    <source>
        <dbReference type="Pfam" id="PF02934"/>
    </source>
</evidence>
<evidence type="ECO:0000259" key="5">
    <source>
        <dbReference type="Pfam" id="PF02637"/>
    </source>
</evidence>
<dbReference type="InterPro" id="IPR004414">
    <property type="entry name" value="GatE"/>
</dbReference>
<evidence type="ECO:0000259" key="7">
    <source>
        <dbReference type="Pfam" id="PF02938"/>
    </source>
</evidence>
<evidence type="ECO:0000256" key="3">
    <source>
        <dbReference type="ARBA" id="ARBA00022840"/>
    </source>
</evidence>
<dbReference type="Pfam" id="PF02938">
    <property type="entry name" value="GAD"/>
    <property type="match status" value="1"/>
</dbReference>
<name>T1ACQ6_9ZZZZ</name>
<dbReference type="InterPro" id="IPR004115">
    <property type="entry name" value="GAD-like_sf"/>
</dbReference>
<dbReference type="GO" id="GO:0006412">
    <property type="term" value="P:translation"/>
    <property type="evidence" value="ECO:0007669"/>
    <property type="project" value="UniProtKB-KW"/>
</dbReference>